<protein>
    <recommendedName>
        <fullName evidence="14">DNA polymerase eta</fullName>
    </recommendedName>
</protein>
<dbReference type="InterPro" id="IPR043502">
    <property type="entry name" value="DNA/RNA_pol_sf"/>
</dbReference>
<feature type="compositionally biased region" description="Basic and acidic residues" evidence="15">
    <location>
        <begin position="814"/>
        <end position="827"/>
    </location>
</feature>
<dbReference type="Pfam" id="PF11799">
    <property type="entry name" value="IMS_C"/>
    <property type="match status" value="1"/>
</dbReference>
<dbReference type="SUPFAM" id="SSF100879">
    <property type="entry name" value="Lesion bypass DNA polymerase (Y-family), little finger domain"/>
    <property type="match status" value="1"/>
</dbReference>
<dbReference type="STRING" id="599839.J4IA49"/>
<dbReference type="GO" id="GO:0005657">
    <property type="term" value="C:replication fork"/>
    <property type="evidence" value="ECO:0007669"/>
    <property type="project" value="TreeGrafter"/>
</dbReference>
<keyword evidence="11" id="KW-0411">Iron-sulfur</keyword>
<dbReference type="InterPro" id="IPR028202">
    <property type="entry name" value="Reductase_C"/>
</dbReference>
<keyword evidence="7" id="KW-0863">Zinc-finger</keyword>
<dbReference type="InterPro" id="IPR036922">
    <property type="entry name" value="Rieske_2Fe-2S_sf"/>
</dbReference>
<dbReference type="Pfam" id="PF07992">
    <property type="entry name" value="Pyr_redox_2"/>
    <property type="match status" value="1"/>
</dbReference>
<keyword evidence="5" id="KW-0479">Metal-binding</keyword>
<dbReference type="FunFam" id="1.10.150.20:FF:000014">
    <property type="entry name" value="Polymerase (DNA directed), eta"/>
    <property type="match status" value="1"/>
</dbReference>
<dbReference type="GO" id="GO:0051537">
    <property type="term" value="F:2 iron, 2 sulfur cluster binding"/>
    <property type="evidence" value="ECO:0007669"/>
    <property type="project" value="UniProtKB-KW"/>
</dbReference>
<evidence type="ECO:0000256" key="12">
    <source>
        <dbReference type="ARBA" id="ARBA00023204"/>
    </source>
</evidence>
<feature type="region of interest" description="Disordered" evidence="15">
    <location>
        <begin position="1096"/>
        <end position="1135"/>
    </location>
</feature>
<dbReference type="GO" id="GO:0008270">
    <property type="term" value="F:zinc ion binding"/>
    <property type="evidence" value="ECO:0007669"/>
    <property type="project" value="UniProtKB-KW"/>
</dbReference>
<evidence type="ECO:0000256" key="11">
    <source>
        <dbReference type="ARBA" id="ARBA00023014"/>
    </source>
</evidence>
<dbReference type="PANTHER" id="PTHR45873:SF1">
    <property type="entry name" value="DNA POLYMERASE ETA"/>
    <property type="match status" value="1"/>
</dbReference>
<evidence type="ECO:0000313" key="19">
    <source>
        <dbReference type="EMBL" id="CCM02291.1"/>
    </source>
</evidence>
<dbReference type="PROSITE" id="PS50173">
    <property type="entry name" value="UMUC"/>
    <property type="match status" value="1"/>
</dbReference>
<dbReference type="Gene3D" id="3.30.1490.100">
    <property type="entry name" value="DNA polymerase, Y-family, little finger domain"/>
    <property type="match status" value="1"/>
</dbReference>
<dbReference type="EMBL" id="HE797073">
    <property type="protein sequence ID" value="CCM02291.1"/>
    <property type="molecule type" value="Genomic_DNA"/>
</dbReference>
<dbReference type="SUPFAM" id="SSF51905">
    <property type="entry name" value="FAD/NAD(P)-binding domain"/>
    <property type="match status" value="2"/>
</dbReference>
<evidence type="ECO:0000256" key="2">
    <source>
        <dbReference type="ARBA" id="ARBA00022630"/>
    </source>
</evidence>
<evidence type="ECO:0000256" key="8">
    <source>
        <dbReference type="ARBA" id="ARBA00022827"/>
    </source>
</evidence>
<name>J4IA49_9APHY</name>
<dbReference type="GO" id="GO:0016491">
    <property type="term" value="F:oxidoreductase activity"/>
    <property type="evidence" value="ECO:0007669"/>
    <property type="project" value="InterPro"/>
</dbReference>
<dbReference type="InterPro" id="IPR036188">
    <property type="entry name" value="FAD/NAD-bd_sf"/>
</dbReference>
<dbReference type="InterPro" id="IPR017961">
    <property type="entry name" value="DNA_pol_Y-fam_little_finger"/>
</dbReference>
<dbReference type="Gene3D" id="3.30.70.270">
    <property type="match status" value="1"/>
</dbReference>
<dbReference type="GO" id="GO:0007064">
    <property type="term" value="P:mitotic sister chromatid cohesion"/>
    <property type="evidence" value="ECO:0007669"/>
    <property type="project" value="UniProtKB-ARBA"/>
</dbReference>
<dbReference type="PRINTS" id="PR00368">
    <property type="entry name" value="FADPNR"/>
</dbReference>
<dbReference type="Pfam" id="PF00355">
    <property type="entry name" value="Rieske"/>
    <property type="match status" value="1"/>
</dbReference>
<feature type="domain" description="Rieske" evidence="17">
    <location>
        <begin position="6"/>
        <end position="103"/>
    </location>
</feature>
<keyword evidence="9" id="KW-0862">Zinc</keyword>
<dbReference type="InterPro" id="IPR001126">
    <property type="entry name" value="UmuC"/>
</dbReference>
<keyword evidence="4" id="KW-0001">2Fe-2S</keyword>
<dbReference type="HOGENOM" id="CLU_268533_0_0_1"/>
<dbReference type="FunFam" id="3.40.1170.60:FF:000008">
    <property type="entry name" value="DNA polymerase eta subunit"/>
    <property type="match status" value="1"/>
</dbReference>
<reference evidence="19 20" key="1">
    <citation type="journal article" date="2012" name="Appl. Environ. Microbiol.">
        <title>Short-read sequencing for genomic analysis of the brown rot fungus Fibroporia radiculosa.</title>
        <authorList>
            <person name="Tang J.D."/>
            <person name="Perkins A.D."/>
            <person name="Sonstegard T.S."/>
            <person name="Schroeder S.G."/>
            <person name="Burgess S.C."/>
            <person name="Diehl S.V."/>
        </authorList>
    </citation>
    <scope>NUCLEOTIDE SEQUENCE [LARGE SCALE GENOMIC DNA]</scope>
    <source>
        <strain evidence="19 20">TFFH 294</strain>
    </source>
</reference>
<proteinExistence type="predicted"/>
<dbReference type="GO" id="GO:0005634">
    <property type="term" value="C:nucleus"/>
    <property type="evidence" value="ECO:0007669"/>
    <property type="project" value="UniProtKB-SubCell"/>
</dbReference>
<dbReference type="SUPFAM" id="SSF55424">
    <property type="entry name" value="FAD/NAD-linked reductases, dimerisation (C-terminal) domain"/>
    <property type="match status" value="1"/>
</dbReference>
<dbReference type="InterPro" id="IPR016156">
    <property type="entry name" value="FAD/NAD-linked_Rdtase_dimer_sf"/>
</dbReference>
<evidence type="ECO:0000256" key="3">
    <source>
        <dbReference type="ARBA" id="ARBA00022679"/>
    </source>
</evidence>
<evidence type="ECO:0000256" key="5">
    <source>
        <dbReference type="ARBA" id="ARBA00022723"/>
    </source>
</evidence>
<evidence type="ECO:0000256" key="10">
    <source>
        <dbReference type="ARBA" id="ARBA00023004"/>
    </source>
</evidence>
<evidence type="ECO:0000256" key="15">
    <source>
        <dbReference type="SAM" id="MobiDB-lite"/>
    </source>
</evidence>
<evidence type="ECO:0000259" key="16">
    <source>
        <dbReference type="PROSITE" id="PS50173"/>
    </source>
</evidence>
<evidence type="ECO:0000256" key="1">
    <source>
        <dbReference type="ARBA" id="ARBA00004123"/>
    </source>
</evidence>
<dbReference type="InterPro" id="IPR043128">
    <property type="entry name" value="Rev_trsase/Diguanyl_cyclase"/>
</dbReference>
<feature type="compositionally biased region" description="Basic and acidic residues" evidence="15">
    <location>
        <begin position="1108"/>
        <end position="1130"/>
    </location>
</feature>
<dbReference type="PROSITE" id="PS51907">
    <property type="entry name" value="ZF_UBZ3"/>
    <property type="match status" value="1"/>
</dbReference>
<dbReference type="InterPro" id="IPR023753">
    <property type="entry name" value="FAD/NAD-binding_dom"/>
</dbReference>
<dbReference type="GO" id="GO:0003684">
    <property type="term" value="F:damaged DNA binding"/>
    <property type="evidence" value="ECO:0007669"/>
    <property type="project" value="InterPro"/>
</dbReference>
<evidence type="ECO:0000256" key="14">
    <source>
        <dbReference type="ARBA" id="ARBA00044975"/>
    </source>
</evidence>
<dbReference type="InterPro" id="IPR041298">
    <property type="entry name" value="UBZ3"/>
</dbReference>
<dbReference type="Gene3D" id="3.40.1170.60">
    <property type="match status" value="1"/>
</dbReference>
<dbReference type="GO" id="GO:0009314">
    <property type="term" value="P:response to radiation"/>
    <property type="evidence" value="ECO:0007669"/>
    <property type="project" value="TreeGrafter"/>
</dbReference>
<keyword evidence="6" id="KW-0227">DNA damage</keyword>
<dbReference type="GO" id="GO:0003887">
    <property type="term" value="F:DNA-directed DNA polymerase activity"/>
    <property type="evidence" value="ECO:0007669"/>
    <property type="project" value="TreeGrafter"/>
</dbReference>
<dbReference type="Gene3D" id="3.30.390.30">
    <property type="match status" value="1"/>
</dbReference>
<feature type="domain" description="UBZ3-type" evidence="18">
    <location>
        <begin position="1133"/>
        <end position="1185"/>
    </location>
</feature>
<dbReference type="PROSITE" id="PS51296">
    <property type="entry name" value="RIESKE"/>
    <property type="match status" value="1"/>
</dbReference>
<comment type="subcellular location">
    <subcellularLocation>
        <location evidence="1">Nucleus</location>
    </subcellularLocation>
</comment>
<sequence>MSTKTIAVLNESELKDGEMRQVDFEGEGKVLVARLGDKIHATSAFCTHYGAPLAKGVLTADGRVVCPWHGACFNVCTGDIEDAPAPTAIHSFRAHIADGKIHVTANPFETLKANHSRQPKLLATGTGSGKGVVIVGGGSGTYHCIESLREHGYNGPLTVISKESYSPIDRTKLSKALITDASKLEWRSAAELKSKYGVTLRTGLEVSSIDADAKEVVIGGGERVSYETLVLATGGVPRRLPVEGANLDNVYTLRGVEDAQRIDAACQEGKRLVVIGSSFISMELVVAVSSRKLASIDVVGLEEVPFESILGKEVGAGLKKFHESKGVHFHMNASVEKLVASKNDSSKAEAVIISGKDGQLTLSADAVIMGVGVAPATEFLKHSKGFESALEKSGAVLVDEYLKVKGLDGAYAIGDIAMYPQPGTGELRRIEHWNVAGNQGRAVGRTIAEGKPQPYVKIPVFWSAQGQQLRYCGVGANFDDVIITGNPDEMKFIAYYVKNNKVVAVASMQYDPVVSKASELMRLDLMPSPTELKAGKNLLSVDIQTVSARNLPDFLPRISTTYPSDFIEYLEAMSTGVGKSLSSKAKASLSDSQFDDLNPVITYRHVQSHNMGVRDPLRVIALCDSDAFYAACEQVRLGLDPSVPLVVQQWDSLIAVNYPARTYGITRMEKVKEARRKCPELTVVHVATFKEGEKEPGYWKNPDTLTHKVSLDYYRRESMKIITMFQEGLPTGEIEKASIDEAFIDFTRPVREEILRRYPYLAEVPPDAPNGIDSPVPSPPPIIWSGLGTVVFADHEPQEIRDDAIRSQRSARSRTHDESSEGVKECDSSTTWHDVALSIAAELMGRIRRDIHEKLGYTTSAGLARNKFLAKLTASYKKPNSQSILRNAAIPNYLRPIAFQKIRFLGGKLGKAIAEEFDASTVGDLLLINLEEMQRKLGENSIWVYEILRGIDRSEVKEKSFVNKSMMASKNLPQPVTNETQGYHWIRVLAAELALRLTEARDQTPALWPKTLVLHVRQGYDTARSKQAPFPFSRHVDIDIVASAGDKLWRELVGTDTSRAAPVKITHIALGFTGVESMEAGQQSIEGFFHTPAILDRTRPSSSSATKRSRDPDDNPVSRETVRSRTEDSFPRSQVTSFTCDRCGKRVYLADELASNHPGNEVREALAVLRVEHDDFHLAQDLAKQIAVSSPRKIRPSEKAKSSKNKKQPQRPEGIAKFFAKK</sequence>
<dbReference type="Gene3D" id="2.102.10.10">
    <property type="entry name" value="Rieske [2Fe-2S] iron-sulphur domain"/>
    <property type="match status" value="1"/>
</dbReference>
<dbReference type="GeneID" id="24097202"/>
<dbReference type="PANTHER" id="PTHR45873">
    <property type="entry name" value="DNA POLYMERASE ETA"/>
    <property type="match status" value="1"/>
</dbReference>
<evidence type="ECO:0000256" key="13">
    <source>
        <dbReference type="ARBA" id="ARBA00023242"/>
    </source>
</evidence>
<evidence type="ECO:0000313" key="20">
    <source>
        <dbReference type="Proteomes" id="UP000006352"/>
    </source>
</evidence>
<feature type="region of interest" description="Disordered" evidence="15">
    <location>
        <begin position="1187"/>
        <end position="1222"/>
    </location>
</feature>
<dbReference type="GO" id="GO:0042276">
    <property type="term" value="P:error-prone translesion synthesis"/>
    <property type="evidence" value="ECO:0007669"/>
    <property type="project" value="TreeGrafter"/>
</dbReference>
<evidence type="ECO:0000256" key="9">
    <source>
        <dbReference type="ARBA" id="ARBA00022833"/>
    </source>
</evidence>
<dbReference type="Pfam" id="PF14759">
    <property type="entry name" value="Reductase_C"/>
    <property type="match status" value="1"/>
</dbReference>
<dbReference type="InterPro" id="IPR052230">
    <property type="entry name" value="DNA_polymerase_eta"/>
</dbReference>
<accession>J4IA49</accession>
<keyword evidence="10" id="KW-0408">Iron</keyword>
<dbReference type="OrthoDB" id="6029at2759"/>
<evidence type="ECO:0000256" key="7">
    <source>
        <dbReference type="ARBA" id="ARBA00022771"/>
    </source>
</evidence>
<keyword evidence="8" id="KW-0274">FAD</keyword>
<dbReference type="RefSeq" id="XP_012181574.1">
    <property type="nucleotide sequence ID" value="XM_012326184.1"/>
</dbReference>
<keyword evidence="20" id="KW-1185">Reference proteome</keyword>
<evidence type="ECO:0000256" key="6">
    <source>
        <dbReference type="ARBA" id="ARBA00022763"/>
    </source>
</evidence>
<feature type="region of interest" description="Disordered" evidence="15">
    <location>
        <begin position="801"/>
        <end position="827"/>
    </location>
</feature>
<dbReference type="SUPFAM" id="SSF50022">
    <property type="entry name" value="ISP domain"/>
    <property type="match status" value="1"/>
</dbReference>
<dbReference type="PRINTS" id="PR00411">
    <property type="entry name" value="PNDRDTASEI"/>
</dbReference>
<evidence type="ECO:0000259" key="17">
    <source>
        <dbReference type="PROSITE" id="PS51296"/>
    </source>
</evidence>
<dbReference type="AlphaFoldDB" id="J4IA49"/>
<dbReference type="SUPFAM" id="SSF56672">
    <property type="entry name" value="DNA/RNA polymerases"/>
    <property type="match status" value="1"/>
</dbReference>
<dbReference type="InterPro" id="IPR036775">
    <property type="entry name" value="DNA_pol_Y-fam_lit_finger_sf"/>
</dbReference>
<dbReference type="Gene3D" id="3.50.50.60">
    <property type="entry name" value="FAD/NAD(P)-binding domain"/>
    <property type="match status" value="2"/>
</dbReference>
<dbReference type="InParanoid" id="J4IA49"/>
<dbReference type="GO" id="GO:0006281">
    <property type="term" value="P:DNA repair"/>
    <property type="evidence" value="ECO:0007669"/>
    <property type="project" value="UniProtKB-KW"/>
</dbReference>
<keyword evidence="2" id="KW-0285">Flavoprotein</keyword>
<dbReference type="CDD" id="cd03478">
    <property type="entry name" value="Rieske_AIFL_N"/>
    <property type="match status" value="1"/>
</dbReference>
<evidence type="ECO:0000259" key="18">
    <source>
        <dbReference type="PROSITE" id="PS51907"/>
    </source>
</evidence>
<organism evidence="19 20">
    <name type="scientific">Fibroporia radiculosa</name>
    <dbReference type="NCBI Taxonomy" id="599839"/>
    <lineage>
        <taxon>Eukaryota</taxon>
        <taxon>Fungi</taxon>
        <taxon>Dikarya</taxon>
        <taxon>Basidiomycota</taxon>
        <taxon>Agaricomycotina</taxon>
        <taxon>Agaricomycetes</taxon>
        <taxon>Polyporales</taxon>
        <taxon>Fibroporiaceae</taxon>
        <taxon>Fibroporia</taxon>
    </lineage>
</organism>
<keyword evidence="12" id="KW-0234">DNA repair</keyword>
<dbReference type="Proteomes" id="UP000006352">
    <property type="component" value="Unassembled WGS sequence"/>
</dbReference>
<dbReference type="Pfam" id="PF00817">
    <property type="entry name" value="IMS"/>
    <property type="match status" value="1"/>
</dbReference>
<keyword evidence="13" id="KW-0539">Nucleus</keyword>
<dbReference type="InterPro" id="IPR017941">
    <property type="entry name" value="Rieske_2Fe-2S"/>
</dbReference>
<dbReference type="Gene3D" id="1.10.150.20">
    <property type="entry name" value="5' to 3' exonuclease, C-terminal subdomain"/>
    <property type="match status" value="1"/>
</dbReference>
<dbReference type="GO" id="GO:0070987">
    <property type="term" value="P:error-free translesion synthesis"/>
    <property type="evidence" value="ECO:0007669"/>
    <property type="project" value="UniProtKB-ARBA"/>
</dbReference>
<feature type="domain" description="UmuC" evidence="16">
    <location>
        <begin position="620"/>
        <end position="906"/>
    </location>
</feature>
<keyword evidence="3" id="KW-0808">Transferase</keyword>
<evidence type="ECO:0000256" key="4">
    <source>
        <dbReference type="ARBA" id="ARBA00022714"/>
    </source>
</evidence>
<dbReference type="GO" id="GO:0035861">
    <property type="term" value="C:site of double-strand break"/>
    <property type="evidence" value="ECO:0007669"/>
    <property type="project" value="TreeGrafter"/>
</dbReference>
<dbReference type="Pfam" id="PF21704">
    <property type="entry name" value="POLH-Rev1_HhH"/>
    <property type="match status" value="1"/>
</dbReference>
<gene>
    <name evidence="19" type="ORF">FIBRA_04379</name>
</gene>